<evidence type="ECO:0000256" key="8">
    <source>
        <dbReference type="HAMAP-Rule" id="MF_03103"/>
    </source>
</evidence>
<feature type="compositionally biased region" description="Polar residues" evidence="9">
    <location>
        <begin position="513"/>
        <end position="537"/>
    </location>
</feature>
<comment type="similarity">
    <text evidence="8">Belongs to the MMM1 family.</text>
</comment>
<feature type="compositionally biased region" description="Basic and acidic residues" evidence="9">
    <location>
        <begin position="461"/>
        <end position="487"/>
    </location>
</feature>
<keyword evidence="3 8" id="KW-0256">Endoplasmic reticulum</keyword>
<protein>
    <recommendedName>
        <fullName evidence="8">Maintenance of mitochondrial morphology protein 1</fullName>
    </recommendedName>
</protein>
<feature type="region of interest" description="Disordered" evidence="9">
    <location>
        <begin position="445"/>
        <end position="566"/>
    </location>
</feature>
<keyword evidence="1" id="KW-0813">Transport</keyword>
<name>A0ABP0B2D6_9PEZI</name>
<comment type="subunit">
    <text evidence="8">Homodimer. Component of the ER-mitochondria encounter structure (ERMES) or MDM complex, composed of MMM1, MDM10, MDM12 and MDM34. A MMM1 homodimer associates with one molecule of MDM12 on each side in a pairwise head-to-tail manner, and the SMP-LTD domains of MMM1 and MDM12 generate a continuous hydrophobic tunnel for phospholipid trafficking.</text>
</comment>
<feature type="compositionally biased region" description="Low complexity" evidence="9">
    <location>
        <begin position="399"/>
        <end position="408"/>
    </location>
</feature>
<evidence type="ECO:0000256" key="7">
    <source>
        <dbReference type="ARBA" id="ARBA00023136"/>
    </source>
</evidence>
<proteinExistence type="inferred from homology"/>
<feature type="domain" description="SMP-LTD" evidence="11">
    <location>
        <begin position="159"/>
        <end position="375"/>
    </location>
</feature>
<keyword evidence="4 8" id="KW-1133">Transmembrane helix</keyword>
<dbReference type="InterPro" id="IPR019411">
    <property type="entry name" value="MMM1_dom"/>
</dbReference>
<evidence type="ECO:0000256" key="6">
    <source>
        <dbReference type="ARBA" id="ARBA00023121"/>
    </source>
</evidence>
<comment type="subcellular location">
    <subcellularLocation>
        <location evidence="8">Endoplasmic reticulum membrane</location>
        <topology evidence="8">Single-pass type I membrane protein</topology>
    </subcellularLocation>
    <text evidence="8">The ERMES/MDM complex localizes to a few discrete foci (around 10 per single cell), that represent mitochondria-endoplasmic reticulum junctions. These foci are often found next to mtDNA nucleoids.</text>
</comment>
<keyword evidence="5" id="KW-0445">Lipid transport</keyword>
<accession>A0ABP0B2D6</accession>
<feature type="compositionally biased region" description="Low complexity" evidence="9">
    <location>
        <begin position="500"/>
        <end position="512"/>
    </location>
</feature>
<sequence length="566" mass="61225">MVKDVCPPQVEPAFSFTQGLIVGQLSVVLLVAAFIKFFIFGDPPSAEATASQRASERRSRSEAHRHSLLTLRASQLEQFEQQRNNPQAHNRGHGHQSSSANDFLQPPLGANAAGAGHPSLNNNNSNNNNRRTSSVLRRPPVLTIGSILNKTYYRVDSHQPESLDWFNVLIAQTIAQFRNDAQHNDAILTSLTKALNGTSRPDFLDEIRVTELSLGEDFPIFSNCRIIPVDEDGYATNTPGTSGLSGGLAAATRLQARMDVDLSDMITLAVETKLLLNYPRRLSAVLPVALAVSVVRFSGTLSVSFVPSNPSQATPTKMIFAFLDDYRLDFSIRSLLGSRSRLQDVPKIAQLIESRLHRWFDERAVEPRFQEIELPSLWPRMKNARGGGAGPPSEDVSMSDGGAQASSGGGAAAAAAAARMGAGGVVGGVVGGNAAVPSSGINNPVVGSAPGPSNIGLDALRQSRPESRDSRDSVATRDTRDPRREAETESWVERQQAPPLSSLHQHQSSLSSISTAQGQSHASGYHQQHTLRPSQDSLRYRRRSRHDDAFSMPGSLPDMNMMDPHG</sequence>
<dbReference type="Pfam" id="PF10296">
    <property type="entry name" value="MMM1"/>
    <property type="match status" value="1"/>
</dbReference>
<keyword evidence="7 8" id="KW-0472">Membrane</keyword>
<dbReference type="HAMAP" id="MF_03103">
    <property type="entry name" value="Mmm1"/>
    <property type="match status" value="1"/>
</dbReference>
<feature type="transmembrane region" description="Helical" evidence="10">
    <location>
        <begin position="20"/>
        <end position="39"/>
    </location>
</feature>
<feature type="compositionally biased region" description="Low complexity" evidence="9">
    <location>
        <begin position="119"/>
        <end position="136"/>
    </location>
</feature>
<evidence type="ECO:0000313" key="12">
    <source>
        <dbReference type="EMBL" id="CAK7213715.1"/>
    </source>
</evidence>
<comment type="caution">
    <text evidence="12">The sequence shown here is derived from an EMBL/GenBank/DDBJ whole genome shotgun (WGS) entry which is preliminary data.</text>
</comment>
<organism evidence="12 13">
    <name type="scientific">Sporothrix curviconia</name>
    <dbReference type="NCBI Taxonomy" id="1260050"/>
    <lineage>
        <taxon>Eukaryota</taxon>
        <taxon>Fungi</taxon>
        <taxon>Dikarya</taxon>
        <taxon>Ascomycota</taxon>
        <taxon>Pezizomycotina</taxon>
        <taxon>Sordariomycetes</taxon>
        <taxon>Sordariomycetidae</taxon>
        <taxon>Ophiostomatales</taxon>
        <taxon>Ophiostomataceae</taxon>
        <taxon>Sporothrix</taxon>
    </lineage>
</organism>
<feature type="region of interest" description="Disordered" evidence="9">
    <location>
        <begin position="383"/>
        <end position="408"/>
    </location>
</feature>
<feature type="topological domain" description="Lumenal" evidence="8">
    <location>
        <begin position="1"/>
        <end position="19"/>
    </location>
</feature>
<gene>
    <name evidence="8 12" type="primary">MMM1</name>
    <name evidence="12" type="ORF">SCUCBS95973_001893</name>
</gene>
<dbReference type="InterPro" id="IPR027537">
    <property type="entry name" value="Mmm1"/>
</dbReference>
<dbReference type="PANTHER" id="PTHR13466:SF0">
    <property type="entry name" value="SMP-LTD DOMAIN-CONTAINING PROTEIN"/>
    <property type="match status" value="1"/>
</dbReference>
<keyword evidence="13" id="KW-1185">Reference proteome</keyword>
<feature type="topological domain" description="Cytoplasmic" evidence="8">
    <location>
        <begin position="41"/>
        <end position="566"/>
    </location>
</feature>
<keyword evidence="6" id="KW-0446">Lipid-binding</keyword>
<dbReference type="CDD" id="cd21671">
    <property type="entry name" value="SMP_Mmm1"/>
    <property type="match status" value="1"/>
</dbReference>
<evidence type="ECO:0000256" key="2">
    <source>
        <dbReference type="ARBA" id="ARBA00022692"/>
    </source>
</evidence>
<evidence type="ECO:0000256" key="4">
    <source>
        <dbReference type="ARBA" id="ARBA00022989"/>
    </source>
</evidence>
<dbReference type="Proteomes" id="UP001642405">
    <property type="component" value="Unassembled WGS sequence"/>
</dbReference>
<dbReference type="PANTHER" id="PTHR13466">
    <property type="entry name" value="TEX2 PROTEIN-RELATED"/>
    <property type="match status" value="1"/>
</dbReference>
<dbReference type="InterPro" id="IPR031468">
    <property type="entry name" value="SMP_LBD"/>
</dbReference>
<comment type="function">
    <text evidence="8">Component of the ERMES/MDM complex, which serves as a molecular tether to connect the endoplasmic reticulum (ER) and mitochondria. Components of this complex are involved in the control of mitochondrial shape and protein biogenesis, and function in nonvesicular lipid trafficking between the ER and mitochondria. The MDM12-MMM1 subcomplex functions in the major beta-barrel assembly pathway that is responsible for biogenesis of all outer membrane beta-barrel proteins, and acts in a late step after the SAM complex. The MDM10-MDM12-MMM1 subcomplex further acts in the TOM40-specific pathway after the action of the MDM12-MMM1 complex. Essential for establishing and maintaining the structure of mitochondria and maintenance of mtDNA nucleoids.</text>
</comment>
<evidence type="ECO:0000256" key="9">
    <source>
        <dbReference type="SAM" id="MobiDB-lite"/>
    </source>
</evidence>
<reference evidence="12 13" key="1">
    <citation type="submission" date="2024-01" db="EMBL/GenBank/DDBJ databases">
        <authorList>
            <person name="Allen C."/>
            <person name="Tagirdzhanova G."/>
        </authorList>
    </citation>
    <scope>NUCLEOTIDE SEQUENCE [LARGE SCALE GENOMIC DNA]</scope>
</reference>
<feature type="region of interest" description="Disordered" evidence="9">
    <location>
        <begin position="81"/>
        <end position="136"/>
    </location>
</feature>
<keyword evidence="2 8" id="KW-0812">Transmembrane</keyword>
<dbReference type="EMBL" id="CAWUHB010000007">
    <property type="protein sequence ID" value="CAK7213715.1"/>
    <property type="molecule type" value="Genomic_DNA"/>
</dbReference>
<dbReference type="PROSITE" id="PS51847">
    <property type="entry name" value="SMP"/>
    <property type="match status" value="1"/>
</dbReference>
<evidence type="ECO:0000256" key="5">
    <source>
        <dbReference type="ARBA" id="ARBA00023055"/>
    </source>
</evidence>
<evidence type="ECO:0000259" key="11">
    <source>
        <dbReference type="PROSITE" id="PS51847"/>
    </source>
</evidence>
<evidence type="ECO:0000256" key="10">
    <source>
        <dbReference type="SAM" id="Phobius"/>
    </source>
</evidence>
<evidence type="ECO:0000313" key="13">
    <source>
        <dbReference type="Proteomes" id="UP001642405"/>
    </source>
</evidence>
<evidence type="ECO:0000256" key="3">
    <source>
        <dbReference type="ARBA" id="ARBA00022824"/>
    </source>
</evidence>
<evidence type="ECO:0000256" key="1">
    <source>
        <dbReference type="ARBA" id="ARBA00022448"/>
    </source>
</evidence>